<evidence type="ECO:0000313" key="2">
    <source>
        <dbReference type="Proteomes" id="UP001357485"/>
    </source>
</evidence>
<dbReference type="Proteomes" id="UP001357485">
    <property type="component" value="Unassembled WGS sequence"/>
</dbReference>
<accession>A0ABR0LHL1</accession>
<keyword evidence="1" id="KW-0645">Protease</keyword>
<dbReference type="GO" id="GO:0006508">
    <property type="term" value="P:proteolysis"/>
    <property type="evidence" value="ECO:0007669"/>
    <property type="project" value="UniProtKB-KW"/>
</dbReference>
<dbReference type="InterPro" id="IPR011249">
    <property type="entry name" value="Metalloenz_LuxS/M16"/>
</dbReference>
<dbReference type="EMBL" id="JAVRRA010020740">
    <property type="protein sequence ID" value="KAK5160871.1"/>
    <property type="molecule type" value="Genomic_DNA"/>
</dbReference>
<organism evidence="1 2">
    <name type="scientific">Cryomyces antarcticus</name>
    <dbReference type="NCBI Taxonomy" id="329879"/>
    <lineage>
        <taxon>Eukaryota</taxon>
        <taxon>Fungi</taxon>
        <taxon>Dikarya</taxon>
        <taxon>Ascomycota</taxon>
        <taxon>Pezizomycotina</taxon>
        <taxon>Dothideomycetes</taxon>
        <taxon>Dothideomycetes incertae sedis</taxon>
        <taxon>Cryomyces</taxon>
    </lineage>
</organism>
<gene>
    <name evidence="1" type="primary">CYM1_4</name>
    <name evidence="1" type="ORF">LTR16_012326</name>
</gene>
<dbReference type="PANTHER" id="PTHR43016">
    <property type="entry name" value="PRESEQUENCE PROTEASE"/>
    <property type="match status" value="1"/>
</dbReference>
<feature type="non-terminal residue" evidence="1">
    <location>
        <position position="133"/>
    </location>
</feature>
<proteinExistence type="predicted"/>
<evidence type="ECO:0000313" key="1">
    <source>
        <dbReference type="EMBL" id="KAK5160871.1"/>
    </source>
</evidence>
<keyword evidence="1" id="KW-0378">Hydrolase</keyword>
<name>A0ABR0LHL1_9PEZI</name>
<dbReference type="GO" id="GO:0008233">
    <property type="term" value="F:peptidase activity"/>
    <property type="evidence" value="ECO:0007669"/>
    <property type="project" value="UniProtKB-KW"/>
</dbReference>
<dbReference type="Gene3D" id="3.30.830.10">
    <property type="entry name" value="Metalloenzyme, LuxS/M16 peptidase-like"/>
    <property type="match status" value="1"/>
</dbReference>
<dbReference type="PANTHER" id="PTHR43016:SF13">
    <property type="entry name" value="PRESEQUENCE PROTEASE, MITOCHONDRIAL"/>
    <property type="match status" value="1"/>
</dbReference>
<keyword evidence="2" id="KW-1185">Reference proteome</keyword>
<reference evidence="1 2" key="1">
    <citation type="submission" date="2023-08" db="EMBL/GenBank/DDBJ databases">
        <title>Black Yeasts Isolated from many extreme environments.</title>
        <authorList>
            <person name="Coleine C."/>
            <person name="Stajich J.E."/>
            <person name="Selbmann L."/>
        </authorList>
    </citation>
    <scope>NUCLEOTIDE SEQUENCE [LARGE SCALE GENOMIC DNA]</scope>
    <source>
        <strain evidence="1 2">CCFEE 536</strain>
    </source>
</reference>
<dbReference type="SUPFAM" id="SSF63411">
    <property type="entry name" value="LuxS/MPP-like metallohydrolase"/>
    <property type="match status" value="1"/>
</dbReference>
<feature type="non-terminal residue" evidence="1">
    <location>
        <position position="1"/>
    </location>
</feature>
<comment type="caution">
    <text evidence="1">The sequence shown here is derived from an EMBL/GenBank/DDBJ whole genome shotgun (WGS) entry which is preliminary data.</text>
</comment>
<sequence>FDGSGKRGVFSVGLNGVKQDDVPKVKEAIFKTLEEVRAKGFDKIKVDGILHQLELSLKHKTAHFGMSIMQRLKPGWFNGVDPFDALAWQKTVDAFKANYAQGGYLESLLEKYLLNDNTLTFTMEPSTSYGQEL</sequence>
<protein>
    <submittedName>
        <fullName evidence="1">Mitochondrial presequence protease</fullName>
    </submittedName>
</protein>